<evidence type="ECO:0000313" key="3">
    <source>
        <dbReference type="Proteomes" id="UP001225034"/>
    </source>
</evidence>
<dbReference type="EMBL" id="JAUSUA010000004">
    <property type="protein sequence ID" value="MDQ0208140.1"/>
    <property type="molecule type" value="Genomic_DNA"/>
</dbReference>
<dbReference type="Pfam" id="PF13185">
    <property type="entry name" value="GAF_2"/>
    <property type="match status" value="1"/>
</dbReference>
<comment type="caution">
    <text evidence="2">The sequence shown here is derived from an EMBL/GenBank/DDBJ whole genome shotgun (WGS) entry which is preliminary data.</text>
</comment>
<name>A0ABT9YKZ2_9BACI</name>
<dbReference type="SUPFAM" id="SSF55781">
    <property type="entry name" value="GAF domain-like"/>
    <property type="match status" value="2"/>
</dbReference>
<dbReference type="SUPFAM" id="SSF55073">
    <property type="entry name" value="Nucleotide cyclase"/>
    <property type="match status" value="1"/>
</dbReference>
<protein>
    <submittedName>
        <fullName evidence="2">Diguanylate cyclase (GGDEF)-like protein</fullName>
    </submittedName>
</protein>
<reference evidence="2 3" key="1">
    <citation type="submission" date="2023-07" db="EMBL/GenBank/DDBJ databases">
        <title>Genomic Encyclopedia of Type Strains, Phase IV (KMG-IV): sequencing the most valuable type-strain genomes for metagenomic binning, comparative biology and taxonomic classification.</title>
        <authorList>
            <person name="Goeker M."/>
        </authorList>
    </citation>
    <scope>NUCLEOTIDE SEQUENCE [LARGE SCALE GENOMIC DNA]</scope>
    <source>
        <strain evidence="2 3">DSM 19154</strain>
    </source>
</reference>
<dbReference type="NCBIfam" id="TIGR00254">
    <property type="entry name" value="GGDEF"/>
    <property type="match status" value="1"/>
</dbReference>
<accession>A0ABT9YKZ2</accession>
<dbReference type="InterPro" id="IPR029016">
    <property type="entry name" value="GAF-like_dom_sf"/>
</dbReference>
<sequence length="737" mass="83808">MTGVQDIFYNEDYSPLWEKVVLSEEGPINPKIPLILTLRSENGFVSAKQIGASSEGLRSAFTFYSQNHRELPIIDYDQDYTYIETLQKFPTRIGLVTQMVAGDLKYYTNLLEWVHTMMFQDTPFSLTAEQLLAGANYRIQFNSLIDSLVLNNKELGSPITFSLLERQDTEFKHKSGWETKKPLLIKVGERIVTRLINDHRTSTELFTYSGSITDDGQSTQHVIVPLMNQGNCFACLIASTNEEYQDSLETFKQTSKWLSLLLQKGYQADKDENEAKKKDLLLEVTKKFHSTMDISEVLAKIVYAIKQTYPSFSVYLMLSHEWEVREELPIKPLIYGAEGMNTKAEHAFLTGIKQVDKDRRNQIVHLFVPLRGKQGIYGVLEVRAIDLETLPEEEISFIEMLADTGGNALENAELYQQSRDLIHDLKLINKATHQINMNLNLNDLIESMTNQIQEAFSAQEVGFLLFDRNDSSVIHQSGTEFFESTHNVEQLHSLIQQILHKKDPIYIGDTGLHQDIETGSFRSLLAIPMLQNQTVHGLVFVLHQESYFFTFETFKLLQSLVHHSTLAFTNTLLHEELEKLVITDHLTNLHSRNHLEASMDQSLLEHENGTFLLIDIDDFKSINDTYGHQIGDEIIVQVANVIRSNIRETDIAARWGGEELAIYLPTVKLDIGTDIAKRIVKAVALETNPSVTISCGVSYWDKNKSDTRSSASLFKDADAGLYKAKYGGKNQVFLSEL</sequence>
<keyword evidence="3" id="KW-1185">Reference proteome</keyword>
<dbReference type="Gene3D" id="3.30.70.270">
    <property type="match status" value="1"/>
</dbReference>
<dbReference type="SMART" id="SM00267">
    <property type="entry name" value="GGDEF"/>
    <property type="match status" value="1"/>
</dbReference>
<dbReference type="InterPro" id="IPR043128">
    <property type="entry name" value="Rev_trsase/Diguanyl_cyclase"/>
</dbReference>
<gene>
    <name evidence="2" type="ORF">J2S05_002949</name>
</gene>
<dbReference type="InterPro" id="IPR029787">
    <property type="entry name" value="Nucleotide_cyclase"/>
</dbReference>
<dbReference type="PANTHER" id="PTHR45138">
    <property type="entry name" value="REGULATORY COMPONENTS OF SENSORY TRANSDUCTION SYSTEM"/>
    <property type="match status" value="1"/>
</dbReference>
<dbReference type="InterPro" id="IPR003018">
    <property type="entry name" value="GAF"/>
</dbReference>
<dbReference type="RefSeq" id="WP_306983961.1">
    <property type="nucleotide sequence ID" value="NZ_JAUSUA010000004.1"/>
</dbReference>
<dbReference type="PANTHER" id="PTHR45138:SF9">
    <property type="entry name" value="DIGUANYLATE CYCLASE DGCM-RELATED"/>
    <property type="match status" value="1"/>
</dbReference>
<evidence type="ECO:0000259" key="1">
    <source>
        <dbReference type="PROSITE" id="PS50887"/>
    </source>
</evidence>
<dbReference type="InterPro" id="IPR000160">
    <property type="entry name" value="GGDEF_dom"/>
</dbReference>
<evidence type="ECO:0000313" key="2">
    <source>
        <dbReference type="EMBL" id="MDQ0208140.1"/>
    </source>
</evidence>
<dbReference type="CDD" id="cd01949">
    <property type="entry name" value="GGDEF"/>
    <property type="match status" value="1"/>
</dbReference>
<dbReference type="InterPro" id="IPR050469">
    <property type="entry name" value="Diguanylate_Cyclase"/>
</dbReference>
<dbReference type="Pfam" id="PF00990">
    <property type="entry name" value="GGDEF"/>
    <property type="match status" value="1"/>
</dbReference>
<feature type="domain" description="GGDEF" evidence="1">
    <location>
        <begin position="607"/>
        <end position="737"/>
    </location>
</feature>
<dbReference type="Gene3D" id="3.30.450.40">
    <property type="match status" value="2"/>
</dbReference>
<dbReference type="PROSITE" id="PS50887">
    <property type="entry name" value="GGDEF"/>
    <property type="match status" value="1"/>
</dbReference>
<organism evidence="2 3">
    <name type="scientific">Alkalicoccobacillus murimartini</name>
    <dbReference type="NCBI Taxonomy" id="171685"/>
    <lineage>
        <taxon>Bacteria</taxon>
        <taxon>Bacillati</taxon>
        <taxon>Bacillota</taxon>
        <taxon>Bacilli</taxon>
        <taxon>Bacillales</taxon>
        <taxon>Bacillaceae</taxon>
        <taxon>Alkalicoccobacillus</taxon>
    </lineage>
</organism>
<dbReference type="SMART" id="SM00065">
    <property type="entry name" value="GAF"/>
    <property type="match status" value="2"/>
</dbReference>
<dbReference type="Proteomes" id="UP001225034">
    <property type="component" value="Unassembled WGS sequence"/>
</dbReference>
<proteinExistence type="predicted"/>